<keyword evidence="4" id="KW-1185">Reference proteome</keyword>
<reference evidence="2" key="1">
    <citation type="submission" date="2020-06" db="EMBL/GenBank/DDBJ databases">
        <title>Whole Genome Sequence of Bradyrhizobium sp. Strain 1S1.</title>
        <authorList>
            <person name="Bromfield E.S.P."/>
            <person name="Cloutier S."/>
        </authorList>
    </citation>
    <scope>NUCLEOTIDE SEQUENCE [LARGE SCALE GENOMIC DNA]</scope>
    <source>
        <strain evidence="2">1S1</strain>
    </source>
</reference>
<proteinExistence type="predicted"/>
<evidence type="ECO:0000256" key="1">
    <source>
        <dbReference type="SAM" id="MobiDB-lite"/>
    </source>
</evidence>
<sequence>MHPSDRTNEPEPLRPEKRPELVQLKPPADPLPVVDPLGLTCPELSSPEMLPPEITSRSVLEPQSDPSATTTHEPSKLPPPPPSLLVFRVARRGASELRAGFDGATARGACRVPDSDFSSLPMLPPLLPDCASAAVEPERQSRAENRVIRTFG</sequence>
<evidence type="ECO:0000313" key="3">
    <source>
        <dbReference type="EMBL" id="WXC76916.1"/>
    </source>
</evidence>
<dbReference type="RefSeq" id="WP_166204533.1">
    <property type="nucleotide sequence ID" value="NZ_CP088285.1"/>
</dbReference>
<protein>
    <submittedName>
        <fullName evidence="2">Uncharacterized protein</fullName>
    </submittedName>
</protein>
<reference evidence="3" key="3">
    <citation type="submission" date="2024-03" db="EMBL/GenBank/DDBJ databases">
        <authorList>
            <person name="Bromfield E.S.P."/>
            <person name="Cloutier S."/>
        </authorList>
    </citation>
    <scope>NUCLEOTIDE SEQUENCE</scope>
    <source>
        <strain evidence="3">5S5</strain>
    </source>
</reference>
<dbReference type="EMBL" id="CP147711">
    <property type="protein sequence ID" value="WXC76916.1"/>
    <property type="molecule type" value="Genomic_DNA"/>
</dbReference>
<evidence type="ECO:0000313" key="4">
    <source>
        <dbReference type="Proteomes" id="UP001432046"/>
    </source>
</evidence>
<dbReference type="AlphaFoldDB" id="A0A974A1Y9"/>
<feature type="compositionally biased region" description="Low complexity" evidence="1">
    <location>
        <begin position="31"/>
        <end position="53"/>
    </location>
</feature>
<name>A0A974A1Y9_9BRAD</name>
<gene>
    <name evidence="2" type="ORF">HAP48_019660</name>
    <name evidence="3" type="ORF">WDK88_25965</name>
</gene>
<feature type="compositionally biased region" description="Basic and acidic residues" evidence="1">
    <location>
        <begin position="1"/>
        <end position="20"/>
    </location>
</feature>
<dbReference type="Proteomes" id="UP001432046">
    <property type="component" value="Chromosome"/>
</dbReference>
<organism evidence="2">
    <name type="scientific">Bradyrhizobium septentrionale</name>
    <dbReference type="NCBI Taxonomy" id="1404411"/>
    <lineage>
        <taxon>Bacteria</taxon>
        <taxon>Pseudomonadati</taxon>
        <taxon>Pseudomonadota</taxon>
        <taxon>Alphaproteobacteria</taxon>
        <taxon>Hyphomicrobiales</taxon>
        <taxon>Nitrobacteraceae</taxon>
        <taxon>Bradyrhizobium</taxon>
    </lineage>
</organism>
<reference evidence="3" key="2">
    <citation type="journal article" date="2021" name="Int. J. Syst. Evol. Microbiol.">
        <title>Bradyrhizobium septentrionale sp. nov. (sv. septentrionale) and Bradyrhizobium quebecense sp. nov. (sv. septentrionale) associated with legumes native to Canada possess rearranged symbiosis genes and numerous insertion sequences.</title>
        <authorList>
            <person name="Bromfield E.S.P."/>
            <person name="Cloutier S."/>
        </authorList>
    </citation>
    <scope>NUCLEOTIDE SEQUENCE</scope>
    <source>
        <strain evidence="3">5S5</strain>
    </source>
</reference>
<accession>A0A974A1Y9</accession>
<dbReference type="EMBL" id="JAAOLE020000001">
    <property type="protein sequence ID" value="NVI45132.1"/>
    <property type="molecule type" value="Genomic_DNA"/>
</dbReference>
<evidence type="ECO:0000313" key="2">
    <source>
        <dbReference type="EMBL" id="NVI45132.1"/>
    </source>
</evidence>
<feature type="region of interest" description="Disordered" evidence="1">
    <location>
        <begin position="1"/>
        <end position="83"/>
    </location>
</feature>